<dbReference type="Proteomes" id="UP000275069">
    <property type="component" value="Chromosome"/>
</dbReference>
<protein>
    <submittedName>
        <fullName evidence="2">Uncharacterized protein</fullName>
    </submittedName>
</protein>
<evidence type="ECO:0000256" key="1">
    <source>
        <dbReference type="SAM" id="MobiDB-lite"/>
    </source>
</evidence>
<keyword evidence="3" id="KW-1185">Reference proteome</keyword>
<gene>
    <name evidence="2" type="ORF">D7I44_14430</name>
</gene>
<dbReference type="AlphaFoldDB" id="A0A387BU43"/>
<sequence>MNDDDQRTARVREHSARRREESETPDTAHGVGAGDVSELARHGDPSATNTKTAGAAEAKRRRPGVEWVRPSDLLASRMGRVAGQGIDFQAELVRRARRAPGQAYRGTRRVARKGAQVASERARRLPPVTAFGSGGVGERHSWVSRSGIGLG</sequence>
<reference evidence="2 3" key="1">
    <citation type="submission" date="2018-09" db="EMBL/GenBank/DDBJ databases">
        <title>Genome sequencing of strain 2DFW10M-5.</title>
        <authorList>
            <person name="Heo J."/>
            <person name="Kim S.-J."/>
            <person name="Kwon S.-W."/>
        </authorList>
    </citation>
    <scope>NUCLEOTIDE SEQUENCE [LARGE SCALE GENOMIC DNA]</scope>
    <source>
        <strain evidence="2 3">2DFW10M-5</strain>
    </source>
</reference>
<feature type="region of interest" description="Disordered" evidence="1">
    <location>
        <begin position="1"/>
        <end position="64"/>
    </location>
</feature>
<feature type="region of interest" description="Disordered" evidence="1">
    <location>
        <begin position="99"/>
        <end position="137"/>
    </location>
</feature>
<dbReference type="RefSeq" id="WP_120790129.1">
    <property type="nucleotide sequence ID" value="NZ_CP032624.1"/>
</dbReference>
<organism evidence="2 3">
    <name type="scientific">Gryllotalpicola protaetiae</name>
    <dbReference type="NCBI Taxonomy" id="2419771"/>
    <lineage>
        <taxon>Bacteria</taxon>
        <taxon>Bacillati</taxon>
        <taxon>Actinomycetota</taxon>
        <taxon>Actinomycetes</taxon>
        <taxon>Micrococcales</taxon>
        <taxon>Microbacteriaceae</taxon>
        <taxon>Gryllotalpicola</taxon>
    </lineage>
</organism>
<name>A0A387BU43_9MICO</name>
<proteinExistence type="predicted"/>
<evidence type="ECO:0000313" key="3">
    <source>
        <dbReference type="Proteomes" id="UP000275069"/>
    </source>
</evidence>
<accession>A0A387BU43</accession>
<evidence type="ECO:0000313" key="2">
    <source>
        <dbReference type="EMBL" id="AYG04600.1"/>
    </source>
</evidence>
<feature type="compositionally biased region" description="Basic and acidic residues" evidence="1">
    <location>
        <begin position="1"/>
        <end position="22"/>
    </location>
</feature>
<dbReference type="EMBL" id="CP032624">
    <property type="protein sequence ID" value="AYG04600.1"/>
    <property type="molecule type" value="Genomic_DNA"/>
</dbReference>
<dbReference type="KEGG" id="gry:D7I44_14430"/>
<dbReference type="OrthoDB" id="3732531at2"/>